<accession>A0A482IP68</accession>
<dbReference type="Pfam" id="PF07603">
    <property type="entry name" value="Lcl_C"/>
    <property type="match status" value="1"/>
</dbReference>
<feature type="domain" description="Lcl C-terminal" evidence="1">
    <location>
        <begin position="97"/>
        <end position="213"/>
    </location>
</feature>
<evidence type="ECO:0000313" key="3">
    <source>
        <dbReference type="Proteomes" id="UP000253772"/>
    </source>
</evidence>
<gene>
    <name evidence="2" type="ORF">DDF84_006005</name>
</gene>
<dbReference type="InterPro" id="IPR011460">
    <property type="entry name" value="Lcl_C"/>
</dbReference>
<organism evidence="2 3">
    <name type="scientific">Cupriavidus metallidurans</name>
    <dbReference type="NCBI Taxonomy" id="119219"/>
    <lineage>
        <taxon>Bacteria</taxon>
        <taxon>Pseudomonadati</taxon>
        <taxon>Pseudomonadota</taxon>
        <taxon>Betaproteobacteria</taxon>
        <taxon>Burkholderiales</taxon>
        <taxon>Burkholderiaceae</taxon>
        <taxon>Cupriavidus</taxon>
    </lineage>
</organism>
<dbReference type="RefSeq" id="WP_111733287.1">
    <property type="nucleotide sequence ID" value="NZ_CP037900.1"/>
</dbReference>
<evidence type="ECO:0000259" key="1">
    <source>
        <dbReference type="Pfam" id="PF07603"/>
    </source>
</evidence>
<dbReference type="Proteomes" id="UP000253772">
    <property type="component" value="Chromosome c1"/>
</dbReference>
<reference evidence="2 3" key="1">
    <citation type="submission" date="2019-03" db="EMBL/GenBank/DDBJ databases">
        <title>Comparative insights into the high quality Complete genome sequence of highly metal resistant Cupriavidus metallidurans strain BS1 isolated from a gold-copper mine.</title>
        <authorList>
            <person name="Mazhar H.S."/>
            <person name="Rensing C."/>
        </authorList>
    </citation>
    <scope>NUCLEOTIDE SEQUENCE [LARGE SCALE GENOMIC DNA]</scope>
    <source>
        <strain evidence="2 3">BS1</strain>
    </source>
</reference>
<name>A0A482IP68_9BURK</name>
<dbReference type="AlphaFoldDB" id="A0A482IP68"/>
<protein>
    <submittedName>
        <fullName evidence="2">DUF1566 domain-containing protein</fullName>
    </submittedName>
</protein>
<proteinExistence type="predicted"/>
<sequence>MNAVTQNEAIATASTISQADANALKAGDVVGGGFYAGQIRQADGLYILVVAPKDGGEHDDAPWHTSTQRIDDARSFFDGRANTAAMVRAGVALAVWASGLNVNGFNDWYLPARDELEVVYRNLKPTTEENYVYRAGDNPSSVPAGYPYTADTPTQTPVVAFQSDGAEAFDDESWYWTSTQSESLSSYAWGQAFGLGSQNNNLKDNEFRARAVRRMKVQ</sequence>
<evidence type="ECO:0000313" key="2">
    <source>
        <dbReference type="EMBL" id="QBP09343.1"/>
    </source>
</evidence>
<dbReference type="EMBL" id="CP037900">
    <property type="protein sequence ID" value="QBP09343.1"/>
    <property type="molecule type" value="Genomic_DNA"/>
</dbReference>
<dbReference type="OrthoDB" id="7349818at2"/>